<dbReference type="SMART" id="SM00336">
    <property type="entry name" value="BBOX"/>
    <property type="match status" value="1"/>
</dbReference>
<feature type="domain" description="RING-type" evidence="7">
    <location>
        <begin position="15"/>
        <end position="60"/>
    </location>
</feature>
<name>F6W3D4_ORNAN</name>
<feature type="coiled-coil region" evidence="5">
    <location>
        <begin position="206"/>
        <end position="248"/>
    </location>
</feature>
<dbReference type="Proteomes" id="UP000002279">
    <property type="component" value="Chromosome X5"/>
</dbReference>
<dbReference type="GeneTree" id="ENSGT00940000158668"/>
<keyword evidence="10" id="KW-1185">Reference proteome</keyword>
<evidence type="ECO:0000256" key="6">
    <source>
        <dbReference type="SAM" id="MobiDB-lite"/>
    </source>
</evidence>
<dbReference type="GO" id="GO:0008270">
    <property type="term" value="F:zinc ion binding"/>
    <property type="evidence" value="ECO:0007669"/>
    <property type="project" value="UniProtKB-KW"/>
</dbReference>
<dbReference type="Pfam" id="PF15227">
    <property type="entry name" value="zf-C3HC4_4"/>
    <property type="match status" value="1"/>
</dbReference>
<reference evidence="9" key="2">
    <citation type="submission" date="2025-08" db="UniProtKB">
        <authorList>
            <consortium name="Ensembl"/>
        </authorList>
    </citation>
    <scope>IDENTIFICATION</scope>
    <source>
        <strain evidence="9">Glennie</strain>
    </source>
</reference>
<dbReference type="InterPro" id="IPR050143">
    <property type="entry name" value="TRIM/RBCC"/>
</dbReference>
<evidence type="ECO:0000256" key="4">
    <source>
        <dbReference type="PROSITE-ProRule" id="PRU00024"/>
    </source>
</evidence>
<dbReference type="STRING" id="9258.ENSOANP00000009359"/>
<evidence type="ECO:0000256" key="5">
    <source>
        <dbReference type="SAM" id="Coils"/>
    </source>
</evidence>
<feature type="domain" description="B box-type" evidence="8">
    <location>
        <begin position="93"/>
        <end position="134"/>
    </location>
</feature>
<dbReference type="InterPro" id="IPR013083">
    <property type="entry name" value="Znf_RING/FYVE/PHD"/>
</dbReference>
<evidence type="ECO:0000313" key="9">
    <source>
        <dbReference type="Ensembl" id="ENSOANP00000009359.2"/>
    </source>
</evidence>
<dbReference type="Pfam" id="PF00643">
    <property type="entry name" value="zf-B_box"/>
    <property type="match status" value="1"/>
</dbReference>
<keyword evidence="3" id="KW-0862">Zinc</keyword>
<accession>F6W3D4</accession>
<dbReference type="SUPFAM" id="SSF57850">
    <property type="entry name" value="RING/U-box"/>
    <property type="match status" value="1"/>
</dbReference>
<evidence type="ECO:0000313" key="10">
    <source>
        <dbReference type="Proteomes" id="UP000002279"/>
    </source>
</evidence>
<dbReference type="HOGENOM" id="CLU_013137_0_3_1"/>
<dbReference type="SUPFAM" id="SSF57845">
    <property type="entry name" value="B-box zinc-binding domain"/>
    <property type="match status" value="1"/>
</dbReference>
<sequence>MASDLLKAMEEEVMCPICLSYLRDPIFIDCGHIFCRGCVNVICEPRSLPLGEGPSCPLCKTRFRQETVKPAWQAANIVKGIKDLRLNLEEQTGEEQRCVTHGEKLHFHCEDDGQLLCVVCRESREHRLHKVSVIKEAIQAYKNEIQIHVQTLQKERSQLRGFQAVGERKTQALMGRMEVERRKMVSEFEQIHQFLEGREHLLLGKLEELEQDIRKGREELVAAASAELAQLEALITELEEKSQQEEAELLQGVKGSVSRFQQKKFLKLNPVSQLMERKVNGLTVKINSLQKNFKEFQAGPGGDPSQNLKMSDLHLRSNSVSWFLEGPFHSFSGPSNPSPMPGLPHFFKNQGPPNR</sequence>
<protein>
    <submittedName>
        <fullName evidence="9">Uncharacterized protein</fullName>
    </submittedName>
</protein>
<dbReference type="Ensembl" id="ENSOANT00000009361.3">
    <property type="protein sequence ID" value="ENSOANP00000009359.2"/>
    <property type="gene ID" value="ENSOANG00000005880.3"/>
</dbReference>
<evidence type="ECO:0000259" key="8">
    <source>
        <dbReference type="PROSITE" id="PS50119"/>
    </source>
</evidence>
<dbReference type="Gene3D" id="3.30.40.10">
    <property type="entry name" value="Zinc/RING finger domain, C3HC4 (zinc finger)"/>
    <property type="match status" value="1"/>
</dbReference>
<organism evidence="9 10">
    <name type="scientific">Ornithorhynchus anatinus</name>
    <name type="common">Duckbill platypus</name>
    <dbReference type="NCBI Taxonomy" id="9258"/>
    <lineage>
        <taxon>Eukaryota</taxon>
        <taxon>Metazoa</taxon>
        <taxon>Chordata</taxon>
        <taxon>Craniata</taxon>
        <taxon>Vertebrata</taxon>
        <taxon>Euteleostomi</taxon>
        <taxon>Mammalia</taxon>
        <taxon>Monotremata</taxon>
        <taxon>Ornithorhynchidae</taxon>
        <taxon>Ornithorhynchus</taxon>
    </lineage>
</organism>
<dbReference type="PROSITE" id="PS00518">
    <property type="entry name" value="ZF_RING_1"/>
    <property type="match status" value="1"/>
</dbReference>
<proteinExistence type="predicted"/>
<keyword evidence="2 4" id="KW-0863">Zinc-finger</keyword>
<dbReference type="eggNOG" id="KOG2177">
    <property type="taxonomic scope" value="Eukaryota"/>
</dbReference>
<dbReference type="PANTHER" id="PTHR24103">
    <property type="entry name" value="E3 UBIQUITIN-PROTEIN LIGASE TRIM"/>
    <property type="match status" value="1"/>
</dbReference>
<evidence type="ECO:0000256" key="1">
    <source>
        <dbReference type="ARBA" id="ARBA00022723"/>
    </source>
</evidence>
<evidence type="ECO:0000256" key="2">
    <source>
        <dbReference type="ARBA" id="ARBA00022771"/>
    </source>
</evidence>
<dbReference type="PROSITE" id="PS50119">
    <property type="entry name" value="ZF_BBOX"/>
    <property type="match status" value="1"/>
</dbReference>
<reference evidence="9" key="3">
    <citation type="submission" date="2025-09" db="UniProtKB">
        <authorList>
            <consortium name="Ensembl"/>
        </authorList>
    </citation>
    <scope>IDENTIFICATION</scope>
    <source>
        <strain evidence="9">Glennie</strain>
    </source>
</reference>
<evidence type="ECO:0000259" key="7">
    <source>
        <dbReference type="PROSITE" id="PS50089"/>
    </source>
</evidence>
<evidence type="ECO:0000256" key="3">
    <source>
        <dbReference type="ARBA" id="ARBA00022833"/>
    </source>
</evidence>
<gene>
    <name evidence="9" type="primary">LOC114807958</name>
</gene>
<dbReference type="Bgee" id="ENSOANG00000005880">
    <property type="expression patterns" value="Expressed in testis and 1 other cell type or tissue"/>
</dbReference>
<dbReference type="InterPro" id="IPR017907">
    <property type="entry name" value="Znf_RING_CS"/>
</dbReference>
<keyword evidence="1" id="KW-0479">Metal-binding</keyword>
<keyword evidence="5" id="KW-0175">Coiled coil</keyword>
<dbReference type="SMART" id="SM00184">
    <property type="entry name" value="RING"/>
    <property type="match status" value="1"/>
</dbReference>
<feature type="region of interest" description="Disordered" evidence="6">
    <location>
        <begin position="333"/>
        <end position="355"/>
    </location>
</feature>
<dbReference type="InterPro" id="IPR000315">
    <property type="entry name" value="Znf_B-box"/>
</dbReference>
<dbReference type="AlphaFoldDB" id="F6W3D4"/>
<reference evidence="9 10" key="1">
    <citation type="journal article" date="2008" name="Nature">
        <title>Genome analysis of the platypus reveals unique signatures of evolution.</title>
        <authorList>
            <person name="Warren W.C."/>
            <person name="Hillier L.W."/>
            <person name="Marshall Graves J.A."/>
            <person name="Birney E."/>
            <person name="Ponting C.P."/>
            <person name="Grutzner F."/>
            <person name="Belov K."/>
            <person name="Miller W."/>
            <person name="Clarke L."/>
            <person name="Chinwalla A.T."/>
            <person name="Yang S.P."/>
            <person name="Heger A."/>
            <person name="Locke D.P."/>
            <person name="Miethke P."/>
            <person name="Waters P.D."/>
            <person name="Veyrunes F."/>
            <person name="Fulton L."/>
            <person name="Fulton B."/>
            <person name="Graves T."/>
            <person name="Wallis J."/>
            <person name="Puente X.S."/>
            <person name="Lopez-Otin C."/>
            <person name="Ordonez G.R."/>
            <person name="Eichler E.E."/>
            <person name="Chen L."/>
            <person name="Cheng Z."/>
            <person name="Deakin J.E."/>
            <person name="Alsop A."/>
            <person name="Thompson K."/>
            <person name="Kirby P."/>
            <person name="Papenfuss A.T."/>
            <person name="Wakefield M.J."/>
            <person name="Olender T."/>
            <person name="Lancet D."/>
            <person name="Huttley G.A."/>
            <person name="Smit A.F."/>
            <person name="Pask A."/>
            <person name="Temple-Smith P."/>
            <person name="Batzer M.A."/>
            <person name="Walker J.A."/>
            <person name="Konkel M.K."/>
            <person name="Harris R.S."/>
            <person name="Whittington C.M."/>
            <person name="Wong E.S."/>
            <person name="Gemmell N.J."/>
            <person name="Buschiazzo E."/>
            <person name="Vargas Jentzsch I.M."/>
            <person name="Merkel A."/>
            <person name="Schmitz J."/>
            <person name="Zemann A."/>
            <person name="Churakov G."/>
            <person name="Kriegs J.O."/>
            <person name="Brosius J."/>
            <person name="Murchison E.P."/>
            <person name="Sachidanandam R."/>
            <person name="Smith C."/>
            <person name="Hannon G.J."/>
            <person name="Tsend-Ayush E."/>
            <person name="McMillan D."/>
            <person name="Attenborough R."/>
            <person name="Rens W."/>
            <person name="Ferguson-Smith M."/>
            <person name="Lefevre C.M."/>
            <person name="Sharp J.A."/>
            <person name="Nicholas K.R."/>
            <person name="Ray D.A."/>
            <person name="Kube M."/>
            <person name="Reinhardt R."/>
            <person name="Pringle T.H."/>
            <person name="Taylor J."/>
            <person name="Jones R.C."/>
            <person name="Nixon B."/>
            <person name="Dacheux J.L."/>
            <person name="Niwa H."/>
            <person name="Sekita Y."/>
            <person name="Huang X."/>
            <person name="Stark A."/>
            <person name="Kheradpour P."/>
            <person name="Kellis M."/>
            <person name="Flicek P."/>
            <person name="Chen Y."/>
            <person name="Webber C."/>
            <person name="Hardison R."/>
            <person name="Nelson J."/>
            <person name="Hallsworth-Pepin K."/>
            <person name="Delehaunty K."/>
            <person name="Markovic C."/>
            <person name="Minx P."/>
            <person name="Feng Y."/>
            <person name="Kremitzki C."/>
            <person name="Mitreva M."/>
            <person name="Glasscock J."/>
            <person name="Wylie T."/>
            <person name="Wohldmann P."/>
            <person name="Thiru P."/>
            <person name="Nhan M.N."/>
            <person name="Pohl C.S."/>
            <person name="Smith S.M."/>
            <person name="Hou S."/>
            <person name="Nefedov M."/>
            <person name="de Jong P.J."/>
            <person name="Renfree M.B."/>
            <person name="Mardis E.R."/>
            <person name="Wilson R.K."/>
        </authorList>
    </citation>
    <scope>NUCLEOTIDE SEQUENCE [LARGE SCALE GENOMIC DNA]</scope>
    <source>
        <strain evidence="9 10">Glennie</strain>
    </source>
</reference>
<dbReference type="InterPro" id="IPR001841">
    <property type="entry name" value="Znf_RING"/>
</dbReference>
<dbReference type="Gene3D" id="3.30.160.60">
    <property type="entry name" value="Classic Zinc Finger"/>
    <property type="match status" value="1"/>
</dbReference>
<dbReference type="PROSITE" id="PS50089">
    <property type="entry name" value="ZF_RING_2"/>
    <property type="match status" value="1"/>
</dbReference>